<reference evidence="1 2" key="1">
    <citation type="journal article" date="2020" name="BMC Genomics">
        <title>Intraspecific diversification of the crop wild relative Brassica cretica Lam. using demographic model selection.</title>
        <authorList>
            <person name="Kioukis A."/>
            <person name="Michalopoulou V.A."/>
            <person name="Briers L."/>
            <person name="Pirintsos S."/>
            <person name="Studholme D.J."/>
            <person name="Pavlidis P."/>
            <person name="Sarris P.F."/>
        </authorList>
    </citation>
    <scope>NUCLEOTIDE SEQUENCE [LARGE SCALE GENOMIC DNA]</scope>
    <source>
        <strain evidence="2">cv. PFS-1207/04</strain>
    </source>
</reference>
<evidence type="ECO:0000313" key="1">
    <source>
        <dbReference type="EMBL" id="KAF3543274.1"/>
    </source>
</evidence>
<keyword evidence="2" id="KW-1185">Reference proteome</keyword>
<sequence>MSSYRGSPHFSYSLDNRVVKLTVAAYTITMDFIQENESLRFLVNFSPPRCLLQAIFRRAVTSRWPTPPAQARRLLLLPERFQLTLRSSCPFKASWFLAMPGGQ</sequence>
<proteinExistence type="predicted"/>
<name>A0ABQ7BUY5_BRACR</name>
<dbReference type="EMBL" id="QGKV02000832">
    <property type="protein sequence ID" value="KAF3543274.1"/>
    <property type="molecule type" value="Genomic_DNA"/>
</dbReference>
<gene>
    <name evidence="1" type="ORF">DY000_02007106</name>
</gene>
<dbReference type="Proteomes" id="UP000266723">
    <property type="component" value="Unassembled WGS sequence"/>
</dbReference>
<accession>A0ABQ7BUY5</accession>
<evidence type="ECO:0000313" key="2">
    <source>
        <dbReference type="Proteomes" id="UP000266723"/>
    </source>
</evidence>
<comment type="caution">
    <text evidence="1">The sequence shown here is derived from an EMBL/GenBank/DDBJ whole genome shotgun (WGS) entry which is preliminary data.</text>
</comment>
<organism evidence="1 2">
    <name type="scientific">Brassica cretica</name>
    <name type="common">Mustard</name>
    <dbReference type="NCBI Taxonomy" id="69181"/>
    <lineage>
        <taxon>Eukaryota</taxon>
        <taxon>Viridiplantae</taxon>
        <taxon>Streptophyta</taxon>
        <taxon>Embryophyta</taxon>
        <taxon>Tracheophyta</taxon>
        <taxon>Spermatophyta</taxon>
        <taxon>Magnoliopsida</taxon>
        <taxon>eudicotyledons</taxon>
        <taxon>Gunneridae</taxon>
        <taxon>Pentapetalae</taxon>
        <taxon>rosids</taxon>
        <taxon>malvids</taxon>
        <taxon>Brassicales</taxon>
        <taxon>Brassicaceae</taxon>
        <taxon>Brassiceae</taxon>
        <taxon>Brassica</taxon>
    </lineage>
</organism>
<protein>
    <submittedName>
        <fullName evidence="1">Uncharacterized protein</fullName>
    </submittedName>
</protein>